<protein>
    <submittedName>
        <fullName evidence="9">Serine/threonine protein kinase</fullName>
    </submittedName>
</protein>
<evidence type="ECO:0000259" key="8">
    <source>
        <dbReference type="PROSITE" id="PS50011"/>
    </source>
</evidence>
<dbReference type="Pfam" id="PF00069">
    <property type="entry name" value="Pkinase"/>
    <property type="match status" value="1"/>
</dbReference>
<feature type="region of interest" description="Disordered" evidence="6">
    <location>
        <begin position="297"/>
        <end position="316"/>
    </location>
</feature>
<proteinExistence type="predicted"/>
<name>A0A4R4QJQ7_9ACTN</name>
<evidence type="ECO:0000313" key="10">
    <source>
        <dbReference type="Proteomes" id="UP000295075"/>
    </source>
</evidence>
<dbReference type="PROSITE" id="PS50011">
    <property type="entry name" value="PROTEIN_KINASE_DOM"/>
    <property type="match status" value="1"/>
</dbReference>
<keyword evidence="1" id="KW-0808">Transferase</keyword>
<dbReference type="PANTHER" id="PTHR43289">
    <property type="entry name" value="MITOGEN-ACTIVATED PROTEIN KINASE KINASE KINASE 20-RELATED"/>
    <property type="match status" value="1"/>
</dbReference>
<evidence type="ECO:0000256" key="2">
    <source>
        <dbReference type="ARBA" id="ARBA00022741"/>
    </source>
</evidence>
<evidence type="ECO:0000256" key="4">
    <source>
        <dbReference type="ARBA" id="ARBA00022840"/>
    </source>
</evidence>
<sequence>MQPLQPSDPKRVGRYWLLARLGAGGMGRVYLARSHGGRTVAVKVVRPDLAGDPQFRRRFKVEVAAARLVGGFHTAQVVDADTEADPPWFVTEYIAGPSLQQAVDDHGPLPARSVAALGAGLAEGLTAIHNHVIHRDLKPSNVLLATDGPRIIDFGVARAMDATAQTTRAGLIGTPGFMSPEQYRGREVEPASDVFCLAAVLVFAATGRPPFGTGPGEALGYRVVNEEPDLTSVPASLLPLIKAGLEKDPNDRPSVAEFLDRCATLAEGEALALPPPVATLITTRVAETAALIAAPDAAKPKPVENPDTPRVTSRAPSSNRAATVQLLIALLAFLALVGWAIFNNNRKETRSSDTSAGGRVTATAMSTSSRPTAIPTPTRPTPTTDPTRKAFEKIAAGDCLDAYMDPYKLAEWSRDMPTAVDCDRTDAYMRVTVVGDSATRCRTKARDAGTWWHYPGGGEVIYLCIERQLRVGECILGYKGSKDSVETSAHGLMTSWGCDKTTVPKGFDYILQVTALTKNACPSGSRSWEFRGGKLCARIV</sequence>
<dbReference type="Gene3D" id="3.30.200.20">
    <property type="entry name" value="Phosphorylase Kinase, domain 1"/>
    <property type="match status" value="1"/>
</dbReference>
<reference evidence="9 10" key="1">
    <citation type="submission" date="2019-03" db="EMBL/GenBank/DDBJ databases">
        <title>Draft genome sequences of novel Actinobacteria.</title>
        <authorList>
            <person name="Sahin N."/>
            <person name="Ay H."/>
            <person name="Saygin H."/>
        </authorList>
    </citation>
    <scope>NUCLEOTIDE SEQUENCE [LARGE SCALE GENOMIC DNA]</scope>
    <source>
        <strain evidence="9 10">JCM 30547</strain>
    </source>
</reference>
<dbReference type="OrthoDB" id="9762169at2"/>
<dbReference type="InterPro" id="IPR008271">
    <property type="entry name" value="Ser/Thr_kinase_AS"/>
</dbReference>
<evidence type="ECO:0000256" key="5">
    <source>
        <dbReference type="PROSITE-ProRule" id="PRU10141"/>
    </source>
</evidence>
<dbReference type="SMART" id="SM00220">
    <property type="entry name" value="S_TKc"/>
    <property type="match status" value="1"/>
</dbReference>
<keyword evidence="2 5" id="KW-0547">Nucleotide-binding</keyword>
<dbReference type="AlphaFoldDB" id="A0A4R4QJQ7"/>
<dbReference type="PROSITE" id="PS00107">
    <property type="entry name" value="PROTEIN_KINASE_ATP"/>
    <property type="match status" value="1"/>
</dbReference>
<dbReference type="SUPFAM" id="SSF56112">
    <property type="entry name" value="Protein kinase-like (PK-like)"/>
    <property type="match status" value="1"/>
</dbReference>
<dbReference type="GO" id="GO:0005524">
    <property type="term" value="F:ATP binding"/>
    <property type="evidence" value="ECO:0007669"/>
    <property type="project" value="UniProtKB-UniRule"/>
</dbReference>
<feature type="compositionally biased region" description="Low complexity" evidence="6">
    <location>
        <begin position="366"/>
        <end position="385"/>
    </location>
</feature>
<dbReference type="Proteomes" id="UP000295075">
    <property type="component" value="Unassembled WGS sequence"/>
</dbReference>
<dbReference type="GO" id="GO:0004674">
    <property type="term" value="F:protein serine/threonine kinase activity"/>
    <property type="evidence" value="ECO:0007669"/>
    <property type="project" value="UniProtKB-KW"/>
</dbReference>
<comment type="caution">
    <text evidence="9">The sequence shown here is derived from an EMBL/GenBank/DDBJ whole genome shotgun (WGS) entry which is preliminary data.</text>
</comment>
<feature type="transmembrane region" description="Helical" evidence="7">
    <location>
        <begin position="322"/>
        <end position="342"/>
    </location>
</feature>
<evidence type="ECO:0000256" key="7">
    <source>
        <dbReference type="SAM" id="Phobius"/>
    </source>
</evidence>
<evidence type="ECO:0000256" key="6">
    <source>
        <dbReference type="SAM" id="MobiDB-lite"/>
    </source>
</evidence>
<dbReference type="EMBL" id="SMKA01000002">
    <property type="protein sequence ID" value="TDC35553.1"/>
    <property type="molecule type" value="Genomic_DNA"/>
</dbReference>
<keyword evidence="7" id="KW-1133">Transmembrane helix</keyword>
<keyword evidence="4 5" id="KW-0067">ATP-binding</keyword>
<dbReference type="CDD" id="cd14014">
    <property type="entry name" value="STKc_PknB_like"/>
    <property type="match status" value="1"/>
</dbReference>
<evidence type="ECO:0000313" key="9">
    <source>
        <dbReference type="EMBL" id="TDC35553.1"/>
    </source>
</evidence>
<dbReference type="PANTHER" id="PTHR43289:SF34">
    <property type="entry name" value="SERINE_THREONINE-PROTEIN KINASE YBDM-RELATED"/>
    <property type="match status" value="1"/>
</dbReference>
<dbReference type="InterPro" id="IPR011009">
    <property type="entry name" value="Kinase-like_dom_sf"/>
</dbReference>
<keyword evidence="9" id="KW-0723">Serine/threonine-protein kinase</keyword>
<gene>
    <name evidence="9" type="ORF">E1261_00850</name>
</gene>
<keyword evidence="3 9" id="KW-0418">Kinase</keyword>
<feature type="region of interest" description="Disordered" evidence="6">
    <location>
        <begin position="348"/>
        <end position="387"/>
    </location>
</feature>
<evidence type="ECO:0000256" key="3">
    <source>
        <dbReference type="ARBA" id="ARBA00022777"/>
    </source>
</evidence>
<feature type="binding site" evidence="5">
    <location>
        <position position="43"/>
    </location>
    <ligand>
        <name>ATP</name>
        <dbReference type="ChEBI" id="CHEBI:30616"/>
    </ligand>
</feature>
<feature type="domain" description="Protein kinase" evidence="8">
    <location>
        <begin position="15"/>
        <end position="265"/>
    </location>
</feature>
<keyword evidence="10" id="KW-1185">Reference proteome</keyword>
<evidence type="ECO:0000256" key="1">
    <source>
        <dbReference type="ARBA" id="ARBA00022679"/>
    </source>
</evidence>
<dbReference type="Gene3D" id="1.10.510.10">
    <property type="entry name" value="Transferase(Phosphotransferase) domain 1"/>
    <property type="match status" value="1"/>
</dbReference>
<dbReference type="PROSITE" id="PS00108">
    <property type="entry name" value="PROTEIN_KINASE_ST"/>
    <property type="match status" value="1"/>
</dbReference>
<keyword evidence="7" id="KW-0812">Transmembrane</keyword>
<organism evidence="9 10">
    <name type="scientific">Kribbella albertanoniae</name>
    <dbReference type="NCBI Taxonomy" id="1266829"/>
    <lineage>
        <taxon>Bacteria</taxon>
        <taxon>Bacillati</taxon>
        <taxon>Actinomycetota</taxon>
        <taxon>Actinomycetes</taxon>
        <taxon>Propionibacteriales</taxon>
        <taxon>Kribbellaceae</taxon>
        <taxon>Kribbella</taxon>
    </lineage>
</organism>
<dbReference type="InterPro" id="IPR017441">
    <property type="entry name" value="Protein_kinase_ATP_BS"/>
</dbReference>
<dbReference type="InterPro" id="IPR000719">
    <property type="entry name" value="Prot_kinase_dom"/>
</dbReference>
<accession>A0A4R4QJQ7</accession>
<keyword evidence="7" id="KW-0472">Membrane</keyword>